<evidence type="ECO:0000256" key="1">
    <source>
        <dbReference type="ARBA" id="ARBA00022837"/>
    </source>
</evidence>
<sequence length="99" mass="11563">MAPFFTFHTNCKCCPPPPLTEPYLKEIFRRFDSDRDGLLSRQEVAKAFEYLGSRLPGWRAQRALYHADKNRDGYVNEAELVEVVKYALSCNYKMPIGKW</sequence>
<evidence type="ECO:0000313" key="4">
    <source>
        <dbReference type="Proteomes" id="UP000027138"/>
    </source>
</evidence>
<dbReference type="STRING" id="180498.A0A067KQ60"/>
<feature type="domain" description="EF-hand" evidence="2">
    <location>
        <begin position="59"/>
        <end position="90"/>
    </location>
</feature>
<dbReference type="SUPFAM" id="SSF47473">
    <property type="entry name" value="EF-hand"/>
    <property type="match status" value="1"/>
</dbReference>
<dbReference type="InterPro" id="IPR011992">
    <property type="entry name" value="EF-hand-dom_pair"/>
</dbReference>
<protein>
    <recommendedName>
        <fullName evidence="2">EF-hand domain-containing protein</fullName>
    </recommendedName>
</protein>
<dbReference type="SMART" id="SM00054">
    <property type="entry name" value="EFh"/>
    <property type="match status" value="2"/>
</dbReference>
<gene>
    <name evidence="3" type="ORF">JCGZ_04271</name>
</gene>
<dbReference type="GO" id="GO:0005509">
    <property type="term" value="F:calcium ion binding"/>
    <property type="evidence" value="ECO:0007669"/>
    <property type="project" value="InterPro"/>
</dbReference>
<dbReference type="EMBL" id="KK914362">
    <property type="protein sequence ID" value="KDP38346.1"/>
    <property type="molecule type" value="Genomic_DNA"/>
</dbReference>
<dbReference type="Pfam" id="PF13405">
    <property type="entry name" value="EF-hand_6"/>
    <property type="match status" value="1"/>
</dbReference>
<organism evidence="3 4">
    <name type="scientific">Jatropha curcas</name>
    <name type="common">Barbados nut</name>
    <dbReference type="NCBI Taxonomy" id="180498"/>
    <lineage>
        <taxon>Eukaryota</taxon>
        <taxon>Viridiplantae</taxon>
        <taxon>Streptophyta</taxon>
        <taxon>Embryophyta</taxon>
        <taxon>Tracheophyta</taxon>
        <taxon>Spermatophyta</taxon>
        <taxon>Magnoliopsida</taxon>
        <taxon>eudicotyledons</taxon>
        <taxon>Gunneridae</taxon>
        <taxon>Pentapetalae</taxon>
        <taxon>rosids</taxon>
        <taxon>fabids</taxon>
        <taxon>Malpighiales</taxon>
        <taxon>Euphorbiaceae</taxon>
        <taxon>Crotonoideae</taxon>
        <taxon>Jatropheae</taxon>
        <taxon>Jatropha</taxon>
    </lineage>
</organism>
<proteinExistence type="predicted"/>
<dbReference type="Proteomes" id="UP000027138">
    <property type="component" value="Unassembled WGS sequence"/>
</dbReference>
<keyword evidence="4" id="KW-1185">Reference proteome</keyword>
<dbReference type="InterPro" id="IPR002048">
    <property type="entry name" value="EF_hand_dom"/>
</dbReference>
<dbReference type="PROSITE" id="PS00018">
    <property type="entry name" value="EF_HAND_1"/>
    <property type="match status" value="2"/>
</dbReference>
<name>A0A067KQ60_JATCU</name>
<reference evidence="3 4" key="1">
    <citation type="journal article" date="2014" name="PLoS ONE">
        <title>Global Analysis of Gene Expression Profiles in Physic Nut (Jatropha curcas L.) Seedlings Exposed to Salt Stress.</title>
        <authorList>
            <person name="Zhang L."/>
            <person name="Zhang C."/>
            <person name="Wu P."/>
            <person name="Chen Y."/>
            <person name="Li M."/>
            <person name="Jiang H."/>
            <person name="Wu G."/>
        </authorList>
    </citation>
    <scope>NUCLEOTIDE SEQUENCE [LARGE SCALE GENOMIC DNA]</scope>
    <source>
        <strain evidence="4">cv. GZQX0401</strain>
        <tissue evidence="3">Young leaves</tissue>
    </source>
</reference>
<dbReference type="CDD" id="cd00051">
    <property type="entry name" value="EFh"/>
    <property type="match status" value="1"/>
</dbReference>
<feature type="domain" description="EF-hand" evidence="2">
    <location>
        <begin position="19"/>
        <end position="54"/>
    </location>
</feature>
<dbReference type="PROSITE" id="PS50222">
    <property type="entry name" value="EF_HAND_2"/>
    <property type="match status" value="2"/>
</dbReference>
<dbReference type="Gene3D" id="1.10.238.10">
    <property type="entry name" value="EF-hand"/>
    <property type="match status" value="1"/>
</dbReference>
<accession>A0A067KQ60</accession>
<evidence type="ECO:0000259" key="2">
    <source>
        <dbReference type="PROSITE" id="PS50222"/>
    </source>
</evidence>
<keyword evidence="1" id="KW-0106">Calcium</keyword>
<dbReference type="AlphaFoldDB" id="A0A067KQ60"/>
<evidence type="ECO:0000313" key="3">
    <source>
        <dbReference type="EMBL" id="KDP38346.1"/>
    </source>
</evidence>
<dbReference type="OrthoDB" id="26525at2759"/>
<dbReference type="Pfam" id="PF13202">
    <property type="entry name" value="EF-hand_5"/>
    <property type="match status" value="1"/>
</dbReference>
<dbReference type="InterPro" id="IPR018247">
    <property type="entry name" value="EF_Hand_1_Ca_BS"/>
</dbReference>